<dbReference type="GeneID" id="92749444"/>
<feature type="transmembrane region" description="Helical" evidence="2">
    <location>
        <begin position="107"/>
        <end position="128"/>
    </location>
</feature>
<proteinExistence type="predicted"/>
<accession>A0ABX8KZN0</accession>
<evidence type="ECO:0000313" key="4">
    <source>
        <dbReference type="EMBL" id="QXB19335.1"/>
    </source>
</evidence>
<reference evidence="4 5" key="1">
    <citation type="submission" date="2021-06" db="EMBL/GenBank/DDBJ databases">
        <title>FDA dAtabase for Regulatory Grade micrObial Sequences (FDA-ARGOS): Supporting development and validation of Infectious Disease Dx tests.</title>
        <authorList>
            <person name="Sproer C."/>
            <person name="Gronow S."/>
            <person name="Severitt S."/>
            <person name="Schroder I."/>
            <person name="Tallon L."/>
            <person name="Sadzewicz L."/>
            <person name="Zhao X."/>
            <person name="Boylan J."/>
            <person name="Ott S."/>
            <person name="Bowen H."/>
            <person name="Vavikolanu K."/>
            <person name="Mehta A."/>
            <person name="Aluvathingal J."/>
            <person name="Nadendla S."/>
            <person name="Lowell S."/>
            <person name="Myers T."/>
            <person name="Yan Y."/>
        </authorList>
    </citation>
    <scope>NUCLEOTIDE SEQUENCE [LARGE SCALE GENOMIC DNA]</scope>
    <source>
        <strain evidence="4 5">FDAARGOS 1425</strain>
    </source>
</reference>
<keyword evidence="2" id="KW-0472">Membrane</keyword>
<keyword evidence="3" id="KW-0732">Signal</keyword>
<keyword evidence="2" id="KW-0812">Transmembrane</keyword>
<organism evidence="4 5">
    <name type="scientific">Corynebacterium coyleae</name>
    <dbReference type="NCBI Taxonomy" id="53374"/>
    <lineage>
        <taxon>Bacteria</taxon>
        <taxon>Bacillati</taxon>
        <taxon>Actinomycetota</taxon>
        <taxon>Actinomycetes</taxon>
        <taxon>Mycobacteriales</taxon>
        <taxon>Corynebacteriaceae</taxon>
        <taxon>Corynebacterium</taxon>
    </lineage>
</organism>
<evidence type="ECO:0000256" key="1">
    <source>
        <dbReference type="SAM" id="MobiDB-lite"/>
    </source>
</evidence>
<evidence type="ECO:0000256" key="2">
    <source>
        <dbReference type="SAM" id="Phobius"/>
    </source>
</evidence>
<evidence type="ECO:0000256" key="3">
    <source>
        <dbReference type="SAM" id="SignalP"/>
    </source>
</evidence>
<dbReference type="RefSeq" id="WP_092101010.1">
    <property type="nucleotide sequence ID" value="NZ_CP047198.1"/>
</dbReference>
<evidence type="ECO:0008006" key="6">
    <source>
        <dbReference type="Google" id="ProtNLM"/>
    </source>
</evidence>
<dbReference type="EMBL" id="CP077302">
    <property type="protein sequence ID" value="QXB19335.1"/>
    <property type="molecule type" value="Genomic_DNA"/>
</dbReference>
<sequence length="142" mass="14444">MKRIATAAAAATLSLSLVAGPAFAETEGTNAPKPGKEGSSISKQEGDKAGETKVGSSERFKACKKEEKKVEAKDGDAKADEAKAKETKSTGDCIQELIKDDNYKSGILGLLIGVPVALVALLGAAAAFSGAIPGLQLPALPF</sequence>
<keyword evidence="2" id="KW-1133">Transmembrane helix</keyword>
<feature type="chain" id="PRO_5047506908" description="Secreted protein" evidence="3">
    <location>
        <begin position="25"/>
        <end position="142"/>
    </location>
</feature>
<feature type="signal peptide" evidence="3">
    <location>
        <begin position="1"/>
        <end position="24"/>
    </location>
</feature>
<keyword evidence="5" id="KW-1185">Reference proteome</keyword>
<gene>
    <name evidence="4" type="ORF">I6L55_04515</name>
</gene>
<dbReference type="Proteomes" id="UP000683520">
    <property type="component" value="Chromosome"/>
</dbReference>
<feature type="region of interest" description="Disordered" evidence="1">
    <location>
        <begin position="25"/>
        <end position="86"/>
    </location>
</feature>
<name>A0ABX8KZN0_9CORY</name>
<feature type="compositionally biased region" description="Basic and acidic residues" evidence="1">
    <location>
        <begin position="44"/>
        <end position="86"/>
    </location>
</feature>
<protein>
    <recommendedName>
        <fullName evidence="6">Secreted protein</fullName>
    </recommendedName>
</protein>
<evidence type="ECO:0000313" key="5">
    <source>
        <dbReference type="Proteomes" id="UP000683520"/>
    </source>
</evidence>